<dbReference type="PANTHER" id="PTHR46162">
    <property type="entry name" value="TRAF-LIKE FAMILY PROTEIN"/>
    <property type="match status" value="1"/>
</dbReference>
<feature type="domain" description="MATH" evidence="1">
    <location>
        <begin position="168"/>
        <end position="291"/>
    </location>
</feature>
<dbReference type="EMBL" id="OZ075124">
    <property type="protein sequence ID" value="CAL4925460.1"/>
    <property type="molecule type" value="Genomic_DNA"/>
</dbReference>
<proteinExistence type="predicted"/>
<evidence type="ECO:0000313" key="2">
    <source>
        <dbReference type="EMBL" id="CAL4917177.1"/>
    </source>
</evidence>
<reference evidence="4" key="1">
    <citation type="submission" date="2024-06" db="EMBL/GenBank/DDBJ databases">
        <authorList>
            <person name="Ryan C."/>
        </authorList>
    </citation>
    <scope>NUCLEOTIDE SEQUENCE [LARGE SCALE GENOMIC DNA]</scope>
</reference>
<evidence type="ECO:0000313" key="3">
    <source>
        <dbReference type="EMBL" id="CAL4925460.1"/>
    </source>
</evidence>
<dbReference type="PROSITE" id="PS50144">
    <property type="entry name" value="MATH"/>
    <property type="match status" value="2"/>
</dbReference>
<organism evidence="3 4">
    <name type="scientific">Urochloa decumbens</name>
    <dbReference type="NCBI Taxonomy" id="240449"/>
    <lineage>
        <taxon>Eukaryota</taxon>
        <taxon>Viridiplantae</taxon>
        <taxon>Streptophyta</taxon>
        <taxon>Embryophyta</taxon>
        <taxon>Tracheophyta</taxon>
        <taxon>Spermatophyta</taxon>
        <taxon>Magnoliopsida</taxon>
        <taxon>Liliopsida</taxon>
        <taxon>Poales</taxon>
        <taxon>Poaceae</taxon>
        <taxon>PACMAD clade</taxon>
        <taxon>Panicoideae</taxon>
        <taxon>Panicodae</taxon>
        <taxon>Paniceae</taxon>
        <taxon>Melinidinae</taxon>
        <taxon>Urochloa</taxon>
    </lineage>
</organism>
<dbReference type="EMBL" id="OZ075123">
    <property type="protein sequence ID" value="CAL4917177.1"/>
    <property type="molecule type" value="Genomic_DNA"/>
</dbReference>
<gene>
    <name evidence="2" type="ORF">URODEC1_LOCUS18416</name>
    <name evidence="3" type="ORF">URODEC1_LOCUS23343</name>
</gene>
<sequence length="300" mass="33821">MGNSCLTVSASEQTTFKWTIDGFSSLLNKSEGWTYSVFEIMGLNWFLMLNLKDKKSGDENEYVSMRLGLSKSSMKPNTVVEACFKFVIYDQSYGKHREYPVKHNFETAGTNTGIACMIPLNILKKQSSGFLVGDTCVFGVKFIKVVTAKANMISETHFVWKMNNLNEDKTYTWNVQDFFALKNPGCSPEFKIGGYNWFISMYPSHDGEHLSLYLNMRNPNDPPRDSGSLVELTLSIQDQEGGKHRVVTGRLSGTENKAYRWGLEKFISLEDFKDASNGYLVKGKCCIEAKLKIVGSSKRG</sequence>
<dbReference type="SUPFAM" id="SSF49599">
    <property type="entry name" value="TRAF domain-like"/>
    <property type="match status" value="2"/>
</dbReference>
<keyword evidence="4" id="KW-1185">Reference proteome</keyword>
<dbReference type="InterPro" id="IPR002083">
    <property type="entry name" value="MATH/TRAF_dom"/>
</dbReference>
<evidence type="ECO:0000313" key="4">
    <source>
        <dbReference type="Proteomes" id="UP001497457"/>
    </source>
</evidence>
<dbReference type="SMART" id="SM00061">
    <property type="entry name" value="MATH"/>
    <property type="match status" value="1"/>
</dbReference>
<dbReference type="PANTHER" id="PTHR46162:SF32">
    <property type="entry name" value="MATH DOMAIN-CONTAINING PROTEIN"/>
    <property type="match status" value="1"/>
</dbReference>
<accession>A0ABC8XG38</accession>
<dbReference type="Proteomes" id="UP001497457">
    <property type="component" value="Chromosome 14rd"/>
</dbReference>
<protein>
    <recommendedName>
        <fullName evidence="1">MATH domain-containing protein</fullName>
    </recommendedName>
</protein>
<dbReference type="InterPro" id="IPR008974">
    <property type="entry name" value="TRAF-like"/>
</dbReference>
<dbReference type="CDD" id="cd00121">
    <property type="entry name" value="MATH"/>
    <property type="match status" value="2"/>
</dbReference>
<dbReference type="Pfam" id="PF22486">
    <property type="entry name" value="MATH_2"/>
    <property type="match status" value="2"/>
</dbReference>
<reference evidence="3 4" key="2">
    <citation type="submission" date="2024-10" db="EMBL/GenBank/DDBJ databases">
        <authorList>
            <person name="Ryan C."/>
        </authorList>
    </citation>
    <scope>NUCLEOTIDE SEQUENCE [LARGE SCALE GENOMIC DNA]</scope>
</reference>
<feature type="domain" description="MATH" evidence="1">
    <location>
        <begin position="13"/>
        <end position="142"/>
    </location>
</feature>
<name>A0ABC8XG38_9POAL</name>
<dbReference type="AlphaFoldDB" id="A0ABC8XG38"/>
<evidence type="ECO:0000259" key="1">
    <source>
        <dbReference type="PROSITE" id="PS50144"/>
    </source>
</evidence>
<dbReference type="Gene3D" id="2.60.210.10">
    <property type="entry name" value="Apoptosis, Tumor Necrosis Factor Receptor Associated Protein 2, Chain A"/>
    <property type="match status" value="2"/>
</dbReference>
<dbReference type="Proteomes" id="UP001497457">
    <property type="component" value="Chromosome 13rd"/>
</dbReference>